<evidence type="ECO:0000313" key="3">
    <source>
        <dbReference type="Proteomes" id="UP000314294"/>
    </source>
</evidence>
<organism evidence="2 3">
    <name type="scientific">Liparis tanakae</name>
    <name type="common">Tanaka's snailfish</name>
    <dbReference type="NCBI Taxonomy" id="230148"/>
    <lineage>
        <taxon>Eukaryota</taxon>
        <taxon>Metazoa</taxon>
        <taxon>Chordata</taxon>
        <taxon>Craniata</taxon>
        <taxon>Vertebrata</taxon>
        <taxon>Euteleostomi</taxon>
        <taxon>Actinopterygii</taxon>
        <taxon>Neopterygii</taxon>
        <taxon>Teleostei</taxon>
        <taxon>Neoteleostei</taxon>
        <taxon>Acanthomorphata</taxon>
        <taxon>Eupercaria</taxon>
        <taxon>Perciformes</taxon>
        <taxon>Cottioidei</taxon>
        <taxon>Cottales</taxon>
        <taxon>Liparidae</taxon>
        <taxon>Liparis</taxon>
    </lineage>
</organism>
<dbReference type="PROSITE" id="PS50927">
    <property type="entry name" value="BULB_LECTIN"/>
    <property type="match status" value="1"/>
</dbReference>
<dbReference type="SUPFAM" id="SSF51110">
    <property type="entry name" value="alpha-D-mannose-specific plant lectins"/>
    <property type="match status" value="1"/>
</dbReference>
<keyword evidence="3" id="KW-1185">Reference proteome</keyword>
<dbReference type="GO" id="GO:0030246">
    <property type="term" value="F:carbohydrate binding"/>
    <property type="evidence" value="ECO:0007669"/>
    <property type="project" value="UniProtKB-KW"/>
</dbReference>
<feature type="domain" description="Bulb-type lectin" evidence="1">
    <location>
        <begin position="1"/>
        <end position="89"/>
    </location>
</feature>
<evidence type="ECO:0000259" key="1">
    <source>
        <dbReference type="PROSITE" id="PS50927"/>
    </source>
</evidence>
<evidence type="ECO:0000313" key="2">
    <source>
        <dbReference type="EMBL" id="TNN27603.1"/>
    </source>
</evidence>
<gene>
    <name evidence="2" type="primary">LECASAL</name>
    <name evidence="2" type="ORF">EYF80_062250</name>
</gene>
<dbReference type="EMBL" id="SRLO01008012">
    <property type="protein sequence ID" value="TNN27603.1"/>
    <property type="molecule type" value="Genomic_DNA"/>
</dbReference>
<dbReference type="Gene3D" id="2.90.10.10">
    <property type="entry name" value="Bulb-type lectin domain"/>
    <property type="match status" value="1"/>
</dbReference>
<dbReference type="Proteomes" id="UP000314294">
    <property type="component" value="Unassembled WGS sequence"/>
</dbReference>
<reference evidence="2 3" key="1">
    <citation type="submission" date="2019-03" db="EMBL/GenBank/DDBJ databases">
        <title>First draft genome of Liparis tanakae, snailfish: a comprehensive survey of snailfish specific genes.</title>
        <authorList>
            <person name="Kim W."/>
            <person name="Song I."/>
            <person name="Jeong J.-H."/>
            <person name="Kim D."/>
            <person name="Kim S."/>
            <person name="Ryu S."/>
            <person name="Song J.Y."/>
            <person name="Lee S.K."/>
        </authorList>
    </citation>
    <scope>NUCLEOTIDE SEQUENCE [LARGE SCALE GENOMIC DNA]</scope>
    <source>
        <tissue evidence="2">Muscle</tissue>
    </source>
</reference>
<accession>A0A4Z2EFQ2</accession>
<name>A0A4Z2EFQ2_9TELE</name>
<keyword evidence="2" id="KW-0430">Lectin</keyword>
<dbReference type="InterPro" id="IPR036426">
    <property type="entry name" value="Bulb-type_lectin_dom_sf"/>
</dbReference>
<protein>
    <submittedName>
        <fullName evidence="2">Mannose-specific lectin</fullName>
    </submittedName>
</protein>
<comment type="caution">
    <text evidence="2">The sequence shown here is derived from an EMBL/GenBank/DDBJ whole genome shotgun (WGS) entry which is preliminary data.</text>
</comment>
<dbReference type="OrthoDB" id="1884773at2759"/>
<dbReference type="AlphaFoldDB" id="A0A4Z2EFQ2"/>
<dbReference type="InterPro" id="IPR001480">
    <property type="entry name" value="Bulb-type_lectin_dom"/>
</dbReference>
<proteinExistence type="predicted"/>
<sequence length="113" mass="12609">MSLSCLQEDDNFVLYGWSPVWASDTSGLDGVRVCMQADCNLVMYNQQSEAKWHTNSAKGAGSMCRLHLTNDGKLLEAERGVSHPDNQEFDKQLSYRCVGWAKSGSGNRCWEEA</sequence>